<evidence type="ECO:0000256" key="1">
    <source>
        <dbReference type="ARBA" id="ARBA00001935"/>
    </source>
</evidence>
<dbReference type="SUPFAM" id="SSF54416">
    <property type="entry name" value="Amine oxidase N-terminal region"/>
    <property type="match status" value="2"/>
</dbReference>
<evidence type="ECO:0000259" key="14">
    <source>
        <dbReference type="Pfam" id="PF02728"/>
    </source>
</evidence>
<dbReference type="Gene3D" id="2.70.98.20">
    <property type="entry name" value="Copper amine oxidase, catalytic domain"/>
    <property type="match status" value="1"/>
</dbReference>
<dbReference type="NCBIfam" id="NF008559">
    <property type="entry name" value="PRK11504.1"/>
    <property type="match status" value="1"/>
</dbReference>
<evidence type="ECO:0000256" key="3">
    <source>
        <dbReference type="ARBA" id="ARBA00001947"/>
    </source>
</evidence>
<keyword evidence="7 12" id="KW-0801">TPQ</keyword>
<organism evidence="16 17">
    <name type="scientific">Microbispora corallina</name>
    <dbReference type="NCBI Taxonomy" id="83302"/>
    <lineage>
        <taxon>Bacteria</taxon>
        <taxon>Bacillati</taxon>
        <taxon>Actinomycetota</taxon>
        <taxon>Actinomycetes</taxon>
        <taxon>Streptosporangiales</taxon>
        <taxon>Streptosporangiaceae</taxon>
        <taxon>Microbispora</taxon>
    </lineage>
</organism>
<evidence type="ECO:0000256" key="6">
    <source>
        <dbReference type="ARBA" id="ARBA00022723"/>
    </source>
</evidence>
<comment type="subunit">
    <text evidence="5">Homodimer.</text>
</comment>
<dbReference type="Pfam" id="PF21994">
    <property type="entry name" value="AGAO-like_N2"/>
    <property type="match status" value="1"/>
</dbReference>
<evidence type="ECO:0000256" key="9">
    <source>
        <dbReference type="ARBA" id="ARBA00023008"/>
    </source>
</evidence>
<evidence type="ECO:0000256" key="8">
    <source>
        <dbReference type="ARBA" id="ARBA00023002"/>
    </source>
</evidence>
<dbReference type="Proteomes" id="UP000603904">
    <property type="component" value="Unassembled WGS sequence"/>
</dbReference>
<feature type="domain" description="Copper amine oxidase catalytic" evidence="13">
    <location>
        <begin position="217"/>
        <end position="619"/>
    </location>
</feature>
<keyword evidence="8 12" id="KW-0560">Oxidoreductase</keyword>
<feature type="domain" description="Copper amine oxidase N3-terminal" evidence="14">
    <location>
        <begin position="99"/>
        <end position="198"/>
    </location>
</feature>
<evidence type="ECO:0000256" key="10">
    <source>
        <dbReference type="ARBA" id="ARBA00023211"/>
    </source>
</evidence>
<dbReference type="PANTHER" id="PTHR10638:SF86">
    <property type="entry name" value="COPPER AMINE OXIDASE 1-RELATED"/>
    <property type="match status" value="1"/>
</dbReference>
<dbReference type="InterPro" id="IPR054157">
    <property type="entry name" value="AGAO-like_N2"/>
</dbReference>
<evidence type="ECO:0000256" key="4">
    <source>
        <dbReference type="ARBA" id="ARBA00007983"/>
    </source>
</evidence>
<dbReference type="EMBL" id="BOOC01000013">
    <property type="protein sequence ID" value="GIH40184.1"/>
    <property type="molecule type" value="Genomic_DNA"/>
</dbReference>
<comment type="caution">
    <text evidence="16">The sequence shown here is derived from an EMBL/GenBank/DDBJ whole genome shotgun (WGS) entry which is preliminary data.</text>
</comment>
<proteinExistence type="inferred from homology"/>
<evidence type="ECO:0000256" key="11">
    <source>
        <dbReference type="ARBA" id="ARBA00048032"/>
    </source>
</evidence>
<evidence type="ECO:0000313" key="16">
    <source>
        <dbReference type="EMBL" id="GIH40184.1"/>
    </source>
</evidence>
<dbReference type="InterPro" id="IPR036460">
    <property type="entry name" value="Cu_amine_oxidase_C_sf"/>
</dbReference>
<keyword evidence="6 12" id="KW-0479">Metal-binding</keyword>
<dbReference type="InterPro" id="IPR049948">
    <property type="entry name" value="Cu_Am_ox_TPQ-bd"/>
</dbReference>
<evidence type="ECO:0000256" key="2">
    <source>
        <dbReference type="ARBA" id="ARBA00001936"/>
    </source>
</evidence>
<evidence type="ECO:0000256" key="5">
    <source>
        <dbReference type="ARBA" id="ARBA00011738"/>
    </source>
</evidence>
<dbReference type="InterPro" id="IPR015802">
    <property type="entry name" value="Cu_amine_oxidase_N3"/>
</dbReference>
<comment type="PTM">
    <text evidence="12">Topaquinone (TPQ) is generated by copper-dependent autoxidation of a specific tyrosyl residue.</text>
</comment>
<dbReference type="Pfam" id="PF02728">
    <property type="entry name" value="Cu_amine_oxidN3"/>
    <property type="match status" value="1"/>
</dbReference>
<dbReference type="InterPro" id="IPR049947">
    <property type="entry name" value="Cu_Am_Ox_Cu-bd"/>
</dbReference>
<dbReference type="Gene3D" id="3.10.450.40">
    <property type="match status" value="2"/>
</dbReference>
<comment type="catalytic activity">
    <reaction evidence="11">
        <text>a primary methyl amine + O2 + H2O = an aldehyde + H2O2 + NH4(+)</text>
        <dbReference type="Rhea" id="RHEA:16153"/>
        <dbReference type="ChEBI" id="CHEBI:15377"/>
        <dbReference type="ChEBI" id="CHEBI:15379"/>
        <dbReference type="ChEBI" id="CHEBI:16240"/>
        <dbReference type="ChEBI" id="CHEBI:17478"/>
        <dbReference type="ChEBI" id="CHEBI:28938"/>
        <dbReference type="ChEBI" id="CHEBI:228804"/>
        <dbReference type="EC" id="1.4.3.21"/>
    </reaction>
</comment>
<comment type="similarity">
    <text evidence="4 12">Belongs to the copper/topaquinone oxidase family.</text>
</comment>
<comment type="cofactor">
    <cofactor evidence="12">
        <name>Cu cation</name>
        <dbReference type="ChEBI" id="CHEBI:23378"/>
    </cofactor>
    <text evidence="12">Contains 1 topaquinone per subunit.</text>
</comment>
<comment type="cofactor">
    <cofactor evidence="3">
        <name>Zn(2+)</name>
        <dbReference type="ChEBI" id="CHEBI:29105"/>
    </cofactor>
</comment>
<dbReference type="PANTHER" id="PTHR10638">
    <property type="entry name" value="COPPER AMINE OXIDASE"/>
    <property type="match status" value="1"/>
</dbReference>
<reference evidence="16 17" key="1">
    <citation type="submission" date="2021-01" db="EMBL/GenBank/DDBJ databases">
        <title>Whole genome shotgun sequence of Microbispora corallina NBRC 16416.</title>
        <authorList>
            <person name="Komaki H."/>
            <person name="Tamura T."/>
        </authorList>
    </citation>
    <scope>NUCLEOTIDE SEQUENCE [LARGE SCALE GENOMIC DNA]</scope>
    <source>
        <strain evidence="16 17">NBRC 16416</strain>
    </source>
</reference>
<dbReference type="PROSITE" id="PS01164">
    <property type="entry name" value="COPPER_AMINE_OXID_1"/>
    <property type="match status" value="1"/>
</dbReference>
<keyword evidence="10" id="KW-0464">Manganese</keyword>
<keyword evidence="17" id="KW-1185">Reference proteome</keyword>
<name>A0ABQ4FZD3_9ACTN</name>
<evidence type="ECO:0000313" key="17">
    <source>
        <dbReference type="Proteomes" id="UP000603904"/>
    </source>
</evidence>
<dbReference type="SUPFAM" id="SSF49998">
    <property type="entry name" value="Amine oxidase catalytic domain"/>
    <property type="match status" value="1"/>
</dbReference>
<dbReference type="Pfam" id="PF01179">
    <property type="entry name" value="Cu_amine_oxid"/>
    <property type="match status" value="1"/>
</dbReference>
<evidence type="ECO:0000259" key="15">
    <source>
        <dbReference type="Pfam" id="PF21994"/>
    </source>
</evidence>
<sequence>MATPHPLDLLSAEEISRARDILGAAGHVGEHTRFAYLGLREPHKSEVLSHRPGDAVDRVVRAFLVDVATGRLEDVEVSLTMGAVLAAKVVDGAADGQFPILDGDFARAEEIVHADEGWRAAMARRGLTDVSKIRACPLTAGRYGDPDEDARRLVRVLAFHQADEHDVPWAHPIDGVAAYVDLVEGRVIKLVDERLMPVPAESGSLEPAAYRTTLKPIEISQPEGVSFSLTGNLLEWEKWSLRVGFDAREGLTLHQIAFDDDGRRRPVVYRASVAEMVIPYGDPGPTRYWQNYFDSGEYLVGKFANSLTLGCDCLGEIVYLDAVIADDLGAPRTIRNAVCIHEEDYGILWKHTEIFTGKADTRRQRRLVISFFTTVGNYDYGFYWYLYLDGTIELEVKATGVVFTSAHPHPGYPHATEVAPGLGAPSHQHLFGARLDMTVDGLVNAVDEIDVERAPLGPDNPYGNVIGRRVTRLTTELDGARRAAADRGRVWRVSNPGATNRFGEPVAYVLHPQQQPMLLADEDSGIHSRAGFATRDLWVTRYAPDELYPAGDYVNQSPPGRGLPEFARRNRSIDGEDVVLWHTFGLTHFPRPEDWPVMPVDRCGFTLKPSGFFDRNPTLDVPPSAAGGHCHA</sequence>
<dbReference type="InterPro" id="IPR000269">
    <property type="entry name" value="Cu_amine_oxidase"/>
</dbReference>
<dbReference type="InterPro" id="IPR016182">
    <property type="entry name" value="Cu_amine_oxidase_N-reg"/>
</dbReference>
<evidence type="ECO:0000256" key="7">
    <source>
        <dbReference type="ARBA" id="ARBA00022772"/>
    </source>
</evidence>
<protein>
    <recommendedName>
        <fullName evidence="12">Amine oxidase</fullName>
        <ecNumber evidence="12">1.4.3.-</ecNumber>
    </recommendedName>
</protein>
<accession>A0ABQ4FZD3</accession>
<comment type="cofactor">
    <cofactor evidence="2">
        <name>Mn(2+)</name>
        <dbReference type="ChEBI" id="CHEBI:29035"/>
    </cofactor>
</comment>
<feature type="domain" description="AGAO-like N2" evidence="15">
    <location>
        <begin position="12"/>
        <end position="84"/>
    </location>
</feature>
<dbReference type="InterPro" id="IPR015798">
    <property type="entry name" value="Cu_amine_oxidase_C"/>
</dbReference>
<dbReference type="EC" id="1.4.3.-" evidence="12"/>
<evidence type="ECO:0000259" key="13">
    <source>
        <dbReference type="Pfam" id="PF01179"/>
    </source>
</evidence>
<gene>
    <name evidence="16" type="primary">tynA</name>
    <name evidence="16" type="ORF">Mco01_31840</name>
</gene>
<evidence type="ECO:0000256" key="12">
    <source>
        <dbReference type="RuleBase" id="RU000672"/>
    </source>
</evidence>
<comment type="cofactor">
    <cofactor evidence="1">
        <name>Cu cation</name>
        <dbReference type="ChEBI" id="CHEBI:23378"/>
    </cofactor>
</comment>
<keyword evidence="9 12" id="KW-0186">Copper</keyword>
<dbReference type="PROSITE" id="PS01165">
    <property type="entry name" value="COPPER_AMINE_OXID_2"/>
    <property type="match status" value="1"/>
</dbReference>
<dbReference type="RefSeq" id="WP_204057648.1">
    <property type="nucleotide sequence ID" value="NZ_BAAAGP010000008.1"/>
</dbReference>